<gene>
    <name evidence="6" type="ORF">CSC94_18755</name>
</gene>
<protein>
    <recommendedName>
        <fullName evidence="5">Zinc finger CHC2-type domain-containing protein</fullName>
    </recommendedName>
</protein>
<dbReference type="PANTHER" id="PTHR30313:SF2">
    <property type="entry name" value="DNA PRIMASE"/>
    <property type="match status" value="1"/>
</dbReference>
<accession>A0A2G1QIR3</accession>
<dbReference type="PANTHER" id="PTHR30313">
    <property type="entry name" value="DNA PRIMASE"/>
    <property type="match status" value="1"/>
</dbReference>
<evidence type="ECO:0000313" key="6">
    <source>
        <dbReference type="EMBL" id="PHP65402.1"/>
    </source>
</evidence>
<dbReference type="SMART" id="SM00400">
    <property type="entry name" value="ZnF_CHCC"/>
    <property type="match status" value="1"/>
</dbReference>
<name>A0A2G1QIR3_9HYPH</name>
<dbReference type="GO" id="GO:0003677">
    <property type="term" value="F:DNA binding"/>
    <property type="evidence" value="ECO:0007669"/>
    <property type="project" value="InterPro"/>
</dbReference>
<dbReference type="GO" id="GO:0006269">
    <property type="term" value="P:DNA replication, synthesis of primer"/>
    <property type="evidence" value="ECO:0007669"/>
    <property type="project" value="TreeGrafter"/>
</dbReference>
<dbReference type="Gene3D" id="3.90.580.10">
    <property type="entry name" value="Zinc finger, CHC2-type domain"/>
    <property type="match status" value="1"/>
</dbReference>
<keyword evidence="7" id="KW-1185">Reference proteome</keyword>
<dbReference type="InterPro" id="IPR050219">
    <property type="entry name" value="DnaG_primase"/>
</dbReference>
<dbReference type="InterPro" id="IPR002694">
    <property type="entry name" value="Znf_CHC2"/>
</dbReference>
<sequence length="273" mass="29165">MQEATMPFVDFAALKQRVRIEGVLPDLGLEMKQSGGQWRGPCPACRSGGPRALVVTPAKSAFYCFGGRTGGDVIALVSHIRGLSMKAAAEDLSRRTGEGSGSQDENGGNAGGLTVPRERTKEAVRSLQPLTYLEVEHEAVQALGLSPQTCTDFGAGYAPKGIMRGRLTIPVHDRSGTLVAYCGQTVKAESPALIFPNGFKPWDIIFNAHALEALPSGEEGELFLARDPLEVMLAAENGITNVVSFLTDSIRPEQLEMLSGLMDTLGCEHLHMA</sequence>
<dbReference type="SUPFAM" id="SSF56731">
    <property type="entry name" value="DNA primase core"/>
    <property type="match status" value="1"/>
</dbReference>
<dbReference type="AlphaFoldDB" id="A0A2G1QIR3"/>
<dbReference type="InterPro" id="IPR036977">
    <property type="entry name" value="DNA_primase_Znf_CHC2"/>
</dbReference>
<dbReference type="GO" id="GO:0005737">
    <property type="term" value="C:cytoplasm"/>
    <property type="evidence" value="ECO:0007669"/>
    <property type="project" value="TreeGrafter"/>
</dbReference>
<evidence type="ECO:0000256" key="2">
    <source>
        <dbReference type="ARBA" id="ARBA00022771"/>
    </source>
</evidence>
<evidence type="ECO:0000313" key="7">
    <source>
        <dbReference type="Proteomes" id="UP000221168"/>
    </source>
</evidence>
<keyword evidence="3" id="KW-0862">Zinc</keyword>
<feature type="region of interest" description="Disordered" evidence="4">
    <location>
        <begin position="91"/>
        <end position="118"/>
    </location>
</feature>
<dbReference type="SUPFAM" id="SSF57783">
    <property type="entry name" value="Zinc beta-ribbon"/>
    <property type="match status" value="1"/>
</dbReference>
<evidence type="ECO:0000256" key="3">
    <source>
        <dbReference type="ARBA" id="ARBA00022833"/>
    </source>
</evidence>
<keyword evidence="1" id="KW-0479">Metal-binding</keyword>
<dbReference type="Pfam" id="PF01807">
    <property type="entry name" value="Zn_ribbon_DnaG"/>
    <property type="match status" value="1"/>
</dbReference>
<feature type="domain" description="Zinc finger CHC2-type" evidence="5">
    <location>
        <begin position="38"/>
        <end position="93"/>
    </location>
</feature>
<evidence type="ECO:0000259" key="5">
    <source>
        <dbReference type="SMART" id="SM00400"/>
    </source>
</evidence>
<evidence type="ECO:0000256" key="1">
    <source>
        <dbReference type="ARBA" id="ARBA00022723"/>
    </source>
</evidence>
<evidence type="ECO:0000256" key="4">
    <source>
        <dbReference type="SAM" id="MobiDB-lite"/>
    </source>
</evidence>
<reference evidence="6 7" key="1">
    <citation type="submission" date="2017-10" db="EMBL/GenBank/DDBJ databases">
        <title>Sedimentibacterium mangrovi gen. nov., sp. nov., a novel member of family Phyllobacteriacea isolated from mangrove sediment.</title>
        <authorList>
            <person name="Liao H."/>
            <person name="Tian Y."/>
        </authorList>
    </citation>
    <scope>NUCLEOTIDE SEQUENCE [LARGE SCALE GENOMIC DNA]</scope>
    <source>
        <strain evidence="6 7">X9-2-2</strain>
    </source>
</reference>
<comment type="caution">
    <text evidence="6">The sequence shown here is derived from an EMBL/GenBank/DDBJ whole genome shotgun (WGS) entry which is preliminary data.</text>
</comment>
<dbReference type="GO" id="GO:0008270">
    <property type="term" value="F:zinc ion binding"/>
    <property type="evidence" value="ECO:0007669"/>
    <property type="project" value="UniProtKB-KW"/>
</dbReference>
<organism evidence="6 7">
    <name type="scientific">Zhengella mangrovi</name>
    <dbReference type="NCBI Taxonomy" id="1982044"/>
    <lineage>
        <taxon>Bacteria</taxon>
        <taxon>Pseudomonadati</taxon>
        <taxon>Pseudomonadota</taxon>
        <taxon>Alphaproteobacteria</taxon>
        <taxon>Hyphomicrobiales</taxon>
        <taxon>Notoacmeibacteraceae</taxon>
        <taxon>Zhengella</taxon>
    </lineage>
</organism>
<proteinExistence type="predicted"/>
<dbReference type="GO" id="GO:0003899">
    <property type="term" value="F:DNA-directed RNA polymerase activity"/>
    <property type="evidence" value="ECO:0007669"/>
    <property type="project" value="InterPro"/>
</dbReference>
<dbReference type="Proteomes" id="UP000221168">
    <property type="component" value="Unassembled WGS sequence"/>
</dbReference>
<dbReference type="EMBL" id="PDVP01000015">
    <property type="protein sequence ID" value="PHP65402.1"/>
    <property type="molecule type" value="Genomic_DNA"/>
</dbReference>
<keyword evidence="2" id="KW-0863">Zinc-finger</keyword>